<dbReference type="SUPFAM" id="SSF53850">
    <property type="entry name" value="Periplasmic binding protein-like II"/>
    <property type="match status" value="1"/>
</dbReference>
<keyword evidence="1" id="KW-0812">Transmembrane</keyword>
<feature type="transmembrane region" description="Helical" evidence="1">
    <location>
        <begin position="38"/>
        <end position="62"/>
    </location>
</feature>
<organism evidence="2">
    <name type="scientific">marine sediment metagenome</name>
    <dbReference type="NCBI Taxonomy" id="412755"/>
    <lineage>
        <taxon>unclassified sequences</taxon>
        <taxon>metagenomes</taxon>
        <taxon>ecological metagenomes</taxon>
    </lineage>
</organism>
<comment type="caution">
    <text evidence="2">The sequence shown here is derived from an EMBL/GenBank/DDBJ whole genome shotgun (WGS) entry which is preliminary data.</text>
</comment>
<accession>X1MW81</accession>
<reference evidence="2" key="1">
    <citation type="journal article" date="2014" name="Front. Microbiol.">
        <title>High frequency of phylogenetically diverse reductive dehalogenase-homologous genes in deep subseafloor sedimentary metagenomes.</title>
        <authorList>
            <person name="Kawai M."/>
            <person name="Futagami T."/>
            <person name="Toyoda A."/>
            <person name="Takaki Y."/>
            <person name="Nishi S."/>
            <person name="Hori S."/>
            <person name="Arai W."/>
            <person name="Tsubouchi T."/>
            <person name="Morono Y."/>
            <person name="Uchiyama I."/>
            <person name="Ito T."/>
            <person name="Fujiyama A."/>
            <person name="Inagaki F."/>
            <person name="Takami H."/>
        </authorList>
    </citation>
    <scope>NUCLEOTIDE SEQUENCE</scope>
    <source>
        <strain evidence="2">Expedition CK06-06</strain>
    </source>
</reference>
<name>X1MW81_9ZZZZ</name>
<protein>
    <recommendedName>
        <fullName evidence="3">LysR substrate-binding domain-containing protein</fullName>
    </recommendedName>
</protein>
<feature type="transmembrane region" description="Helical" evidence="1">
    <location>
        <begin position="69"/>
        <end position="90"/>
    </location>
</feature>
<evidence type="ECO:0008006" key="3">
    <source>
        <dbReference type="Google" id="ProtNLM"/>
    </source>
</evidence>
<dbReference type="Gene3D" id="3.40.190.10">
    <property type="entry name" value="Periplasmic binding protein-like II"/>
    <property type="match status" value="1"/>
</dbReference>
<dbReference type="EMBL" id="BARV01027283">
    <property type="protein sequence ID" value="GAI35528.1"/>
    <property type="molecule type" value="Genomic_DNA"/>
</dbReference>
<feature type="non-terminal residue" evidence="2">
    <location>
        <position position="223"/>
    </location>
</feature>
<feature type="transmembrane region" description="Helical" evidence="1">
    <location>
        <begin position="102"/>
        <end position="123"/>
    </location>
</feature>
<dbReference type="AlphaFoldDB" id="X1MW81"/>
<gene>
    <name evidence="2" type="ORF">S06H3_43930</name>
</gene>
<evidence type="ECO:0000313" key="2">
    <source>
        <dbReference type="EMBL" id="GAI35528.1"/>
    </source>
</evidence>
<proteinExistence type="predicted"/>
<keyword evidence="1" id="KW-1133">Transmembrane helix</keyword>
<sequence>MNRAHTLLPLILIYGAASLVHFLHNAVYLGSYPNMPAWLTPLGVLASWLVVAATGVVGYWLLRKGWTAAGLIAIALYAVLGFDSLAHYTLAPVSAHSWAMNATILFEVTAASALLFAVARVAVRKTAPGRLTARSLLQMPLIPDPGWPAWFELAGVANAKPEFVPTRFPNYELEAQAAARGVGAALLSPVLFADLRVQGVLVDPFPWMLEGPGSYWLLWGDEA</sequence>
<keyword evidence="1" id="KW-0472">Membrane</keyword>
<evidence type="ECO:0000256" key="1">
    <source>
        <dbReference type="SAM" id="Phobius"/>
    </source>
</evidence>